<comment type="subcellular location">
    <subcellularLocation>
        <location evidence="4">Cytoplasm</location>
    </subcellularLocation>
</comment>
<dbReference type="GO" id="GO:0006351">
    <property type="term" value="P:DNA-templated transcription"/>
    <property type="evidence" value="ECO:0007669"/>
    <property type="project" value="UniProtKB-UniRule"/>
</dbReference>
<comment type="function">
    <text evidence="4">DNA-dependent RNA polymerase (RNAP) catalyzes the transcription of DNA into RNA using the four ribonucleoside triphosphates as substrates.</text>
</comment>
<organism evidence="6 7">
    <name type="scientific">Methanoplanus endosymbiosus</name>
    <dbReference type="NCBI Taxonomy" id="33865"/>
    <lineage>
        <taxon>Archaea</taxon>
        <taxon>Methanobacteriati</taxon>
        <taxon>Methanobacteriota</taxon>
        <taxon>Stenosarchaea group</taxon>
        <taxon>Methanomicrobia</taxon>
        <taxon>Methanomicrobiales</taxon>
        <taxon>Methanomicrobiaceae</taxon>
        <taxon>Methanoplanus</taxon>
    </lineage>
</organism>
<evidence type="ECO:0000313" key="6">
    <source>
        <dbReference type="EMBL" id="UUX93659.1"/>
    </source>
</evidence>
<proteinExistence type="inferred from homology"/>
<dbReference type="HAMAP" id="MF_00261">
    <property type="entry name" value="RNApol_arch_Rpo11"/>
    <property type="match status" value="1"/>
</dbReference>
<dbReference type="RefSeq" id="WP_257743796.1">
    <property type="nucleotide sequence ID" value="NZ_CP096115.1"/>
</dbReference>
<dbReference type="GO" id="GO:0003899">
    <property type="term" value="F:DNA-directed RNA polymerase activity"/>
    <property type="evidence" value="ECO:0007669"/>
    <property type="project" value="UniProtKB-UniRule"/>
</dbReference>
<evidence type="ECO:0000256" key="4">
    <source>
        <dbReference type="HAMAP-Rule" id="MF_00261"/>
    </source>
</evidence>
<keyword evidence="1 4" id="KW-0240">DNA-directed RNA polymerase</keyword>
<protein>
    <recommendedName>
        <fullName evidence="4">DNA-directed RNA polymerase subunit Rpo11</fullName>
        <ecNumber evidence="4">2.7.7.6</ecNumber>
    </recommendedName>
    <alternativeName>
        <fullName evidence="4">DNA-directed RNA polymerase subunit L</fullName>
    </alternativeName>
</protein>
<dbReference type="GO" id="GO:0000428">
    <property type="term" value="C:DNA-directed RNA polymerase complex"/>
    <property type="evidence" value="ECO:0007669"/>
    <property type="project" value="UniProtKB-KW"/>
</dbReference>
<dbReference type="Pfam" id="PF13656">
    <property type="entry name" value="RNA_pol_L_2"/>
    <property type="match status" value="1"/>
</dbReference>
<dbReference type="SUPFAM" id="SSF55257">
    <property type="entry name" value="RBP11-like subunits of RNA polymerase"/>
    <property type="match status" value="1"/>
</dbReference>
<comment type="catalytic activity">
    <reaction evidence="4">
        <text>RNA(n) + a ribonucleoside 5'-triphosphate = RNA(n+1) + diphosphate</text>
        <dbReference type="Rhea" id="RHEA:21248"/>
        <dbReference type="Rhea" id="RHEA-COMP:14527"/>
        <dbReference type="Rhea" id="RHEA-COMP:17342"/>
        <dbReference type="ChEBI" id="CHEBI:33019"/>
        <dbReference type="ChEBI" id="CHEBI:61557"/>
        <dbReference type="ChEBI" id="CHEBI:140395"/>
        <dbReference type="EC" id="2.7.7.6"/>
    </reaction>
</comment>
<dbReference type="GeneID" id="74307223"/>
<keyword evidence="3 4" id="KW-0804">Transcription</keyword>
<keyword evidence="2 4" id="KW-0963">Cytoplasm</keyword>
<dbReference type="InterPro" id="IPR022905">
    <property type="entry name" value="Rpo11-like"/>
</dbReference>
<evidence type="ECO:0000256" key="1">
    <source>
        <dbReference type="ARBA" id="ARBA00022478"/>
    </source>
</evidence>
<dbReference type="EMBL" id="CP096115">
    <property type="protein sequence ID" value="UUX93659.1"/>
    <property type="molecule type" value="Genomic_DNA"/>
</dbReference>
<evidence type="ECO:0000256" key="2">
    <source>
        <dbReference type="ARBA" id="ARBA00022490"/>
    </source>
</evidence>
<dbReference type="NCBIfam" id="NF002239">
    <property type="entry name" value="PRK01146.2-3"/>
    <property type="match status" value="1"/>
</dbReference>
<dbReference type="KEGG" id="mend:L6E24_05955"/>
<feature type="domain" description="DNA-directed RNA polymerase RBP11-like dimerisation" evidence="5">
    <location>
        <begin position="14"/>
        <end position="84"/>
    </location>
</feature>
<keyword evidence="4 6" id="KW-0808">Transferase</keyword>
<dbReference type="InterPro" id="IPR009025">
    <property type="entry name" value="RBP11-like_dimer"/>
</dbReference>
<comment type="subunit">
    <text evidence="4">Part of the RNA polymerase complex.</text>
</comment>
<dbReference type="GO" id="GO:0046983">
    <property type="term" value="F:protein dimerization activity"/>
    <property type="evidence" value="ECO:0007669"/>
    <property type="project" value="InterPro"/>
</dbReference>
<dbReference type="Gene3D" id="3.30.1360.10">
    <property type="entry name" value="RNA polymerase, RBP11-like subunit"/>
    <property type="match status" value="1"/>
</dbReference>
<dbReference type="InterPro" id="IPR036603">
    <property type="entry name" value="RBP11-like"/>
</dbReference>
<sequence length="89" mass="9948">MEIKILELKEDLVRILFIGEGHTFMNALSDEILKDPQVDVANYTSRFKFTDPILTVTVKEGGDPVEAVLKAARKIGENCDNLKSEIIKA</sequence>
<dbReference type="CDD" id="cd06927">
    <property type="entry name" value="RNAP_L"/>
    <property type="match status" value="1"/>
</dbReference>
<comment type="similarity">
    <text evidence="4">Belongs to the archaeal Rpo11/eukaryotic RPB11/RPC19 RNA polymerase subunit family.</text>
</comment>
<reference evidence="6" key="1">
    <citation type="submission" date="2022-04" db="EMBL/GenBank/DDBJ databases">
        <title>Complete genome of Methanoplanus endosymbiosus DSM 3599.</title>
        <authorList>
            <person name="Chen S.-C."/>
            <person name="You Y.-T."/>
            <person name="Zhou Y.-Z."/>
            <person name="Lai M.-C."/>
        </authorList>
    </citation>
    <scope>NUCLEOTIDE SEQUENCE</scope>
    <source>
        <strain evidence="6">DSM 3599</strain>
    </source>
</reference>
<dbReference type="Proteomes" id="UP001060368">
    <property type="component" value="Chromosome"/>
</dbReference>
<dbReference type="AlphaFoldDB" id="A0A9E7TLB5"/>
<keyword evidence="7" id="KW-1185">Reference proteome</keyword>
<evidence type="ECO:0000256" key="3">
    <source>
        <dbReference type="ARBA" id="ARBA00023163"/>
    </source>
</evidence>
<dbReference type="GO" id="GO:0005737">
    <property type="term" value="C:cytoplasm"/>
    <property type="evidence" value="ECO:0007669"/>
    <property type="project" value="UniProtKB-SubCell"/>
</dbReference>
<keyword evidence="4 6" id="KW-0548">Nucleotidyltransferase</keyword>
<accession>A0A9E7TLB5</accession>
<evidence type="ECO:0000313" key="7">
    <source>
        <dbReference type="Proteomes" id="UP001060368"/>
    </source>
</evidence>
<evidence type="ECO:0000259" key="5">
    <source>
        <dbReference type="Pfam" id="PF13656"/>
    </source>
</evidence>
<gene>
    <name evidence="4" type="primary">rpo11</name>
    <name evidence="4" type="synonym">rpoL</name>
    <name evidence="6" type="ORF">L6E24_05955</name>
</gene>
<name>A0A9E7TLB5_9EURY</name>
<dbReference type="EC" id="2.7.7.6" evidence="4"/>